<organism evidence="2 3">
    <name type="scientific">Virgibacillus necropolis</name>
    <dbReference type="NCBI Taxonomy" id="163877"/>
    <lineage>
        <taxon>Bacteria</taxon>
        <taxon>Bacillati</taxon>
        <taxon>Bacillota</taxon>
        <taxon>Bacilli</taxon>
        <taxon>Bacillales</taxon>
        <taxon>Bacillaceae</taxon>
        <taxon>Virgibacillus</taxon>
    </lineage>
</organism>
<proteinExistence type="predicted"/>
<evidence type="ECO:0000313" key="2">
    <source>
        <dbReference type="EMBL" id="ASN04255.1"/>
    </source>
</evidence>
<dbReference type="EMBL" id="CP022437">
    <property type="protein sequence ID" value="ASN04255.1"/>
    <property type="molecule type" value="Genomic_DNA"/>
</dbReference>
<dbReference type="KEGG" id="vne:CFK40_04145"/>
<dbReference type="RefSeq" id="WP_089530854.1">
    <property type="nucleotide sequence ID" value="NZ_CP022437.1"/>
</dbReference>
<keyword evidence="1" id="KW-1133">Transmembrane helix</keyword>
<feature type="transmembrane region" description="Helical" evidence="1">
    <location>
        <begin position="72"/>
        <end position="89"/>
    </location>
</feature>
<dbReference type="OrthoDB" id="9766854at2"/>
<protein>
    <recommendedName>
        <fullName evidence="4">ECF transporter S component</fullName>
    </recommendedName>
</protein>
<reference evidence="2 3" key="1">
    <citation type="journal article" date="2003" name="Int. J. Syst. Evol. Microbiol.">
        <title>Virgibacillus carmonensis sp. nov., Virgibacillus necropolis sp. nov. and Virgibacillus picturae sp. nov., three novel species isolated from deteriorated mural paintings, transfer of the species of the genus salibacillus to Virgibacillus, as Virgibacillus marismortui comb. nov. and Virgibacillus salexigens comb. nov., and emended description of the genus Virgibacillus.</title>
        <authorList>
            <person name="Heyrman J."/>
            <person name="Logan N.A."/>
            <person name="Busse H.J."/>
            <person name="Balcaen A."/>
            <person name="Lebbe L."/>
            <person name="Rodriguez-Diaz M."/>
            <person name="Swings J."/>
            <person name="De Vos P."/>
        </authorList>
    </citation>
    <scope>NUCLEOTIDE SEQUENCE [LARGE SCALE GENOMIC DNA]</scope>
    <source>
        <strain evidence="2 3">LMG 19488</strain>
    </source>
</reference>
<evidence type="ECO:0000256" key="1">
    <source>
        <dbReference type="SAM" id="Phobius"/>
    </source>
</evidence>
<feature type="transmembrane region" description="Helical" evidence="1">
    <location>
        <begin position="128"/>
        <end position="151"/>
    </location>
</feature>
<evidence type="ECO:0008006" key="4">
    <source>
        <dbReference type="Google" id="ProtNLM"/>
    </source>
</evidence>
<evidence type="ECO:0000313" key="3">
    <source>
        <dbReference type="Proteomes" id="UP000204391"/>
    </source>
</evidence>
<feature type="transmembrane region" description="Helical" evidence="1">
    <location>
        <begin position="42"/>
        <end position="66"/>
    </location>
</feature>
<dbReference type="AlphaFoldDB" id="A0A221M9E2"/>
<sequence length="193" mass="20284">MKNNKLGLIIFLIPIGIAVNFVGGQIAVLLKLPLFLDSIGTFTIGAICGGIPGMIVGLITCLSISITNPQTLFYLTNYLLVGLLAGYLGKKGVFTVLWKTLLGGVLIGILAGVSGTLISYFLFNGFGISGTGVIAGILMSSGLPVWVSALISNMSADIIDKVPTAFIVYLIIKNIPRKTLVKLPQGRIFLKAG</sequence>
<dbReference type="Proteomes" id="UP000204391">
    <property type="component" value="Chromosome"/>
</dbReference>
<feature type="transmembrane region" description="Helical" evidence="1">
    <location>
        <begin position="6"/>
        <end position="30"/>
    </location>
</feature>
<gene>
    <name evidence="2" type="ORF">CFK40_04145</name>
</gene>
<keyword evidence="3" id="KW-1185">Reference proteome</keyword>
<keyword evidence="1" id="KW-0472">Membrane</keyword>
<accession>A0A221M9E2</accession>
<feature type="transmembrane region" description="Helical" evidence="1">
    <location>
        <begin position="101"/>
        <end position="122"/>
    </location>
</feature>
<name>A0A221M9E2_9BACI</name>
<dbReference type="Gene3D" id="1.10.1760.20">
    <property type="match status" value="1"/>
</dbReference>
<keyword evidence="1" id="KW-0812">Transmembrane</keyword>